<dbReference type="Gene3D" id="3.80.10.10">
    <property type="entry name" value="Ribonuclease Inhibitor"/>
    <property type="match status" value="3"/>
</dbReference>
<dbReference type="InterPro" id="IPR003591">
    <property type="entry name" value="Leu-rich_rpt_typical-subtyp"/>
</dbReference>
<evidence type="ECO:0000256" key="1">
    <source>
        <dbReference type="ARBA" id="ARBA00004479"/>
    </source>
</evidence>
<feature type="compositionally biased region" description="Basic and acidic residues" evidence="9">
    <location>
        <begin position="513"/>
        <end position="524"/>
    </location>
</feature>
<feature type="region of interest" description="Disordered" evidence="9">
    <location>
        <begin position="513"/>
        <end position="546"/>
    </location>
</feature>
<dbReference type="InterPro" id="IPR001611">
    <property type="entry name" value="Leu-rich_rpt"/>
</dbReference>
<gene>
    <name evidence="13" type="ORF">HOLleu_30191</name>
</gene>
<evidence type="ECO:0000313" key="14">
    <source>
        <dbReference type="Proteomes" id="UP001152320"/>
    </source>
</evidence>
<evidence type="ECO:0000256" key="6">
    <source>
        <dbReference type="ARBA" id="ARBA00022737"/>
    </source>
</evidence>
<evidence type="ECO:0000256" key="4">
    <source>
        <dbReference type="ARBA" id="ARBA00022692"/>
    </source>
</evidence>
<dbReference type="Proteomes" id="UP001152320">
    <property type="component" value="Chromosome 15"/>
</dbReference>
<proteinExistence type="inferred from homology"/>
<evidence type="ECO:0000256" key="9">
    <source>
        <dbReference type="SAM" id="MobiDB-lite"/>
    </source>
</evidence>
<dbReference type="OrthoDB" id="694479at2759"/>
<comment type="caution">
    <text evidence="13">The sequence shown here is derived from an EMBL/GenBank/DDBJ whole genome shotgun (WGS) entry which is preliminary data.</text>
</comment>
<name>A0A9Q1GWI4_HOLLE</name>
<evidence type="ECO:0000256" key="2">
    <source>
        <dbReference type="ARBA" id="ARBA00010439"/>
    </source>
</evidence>
<accession>A0A9Q1GWI4</accession>
<dbReference type="PANTHER" id="PTHR45773">
    <property type="entry name" value="SLIT AND NTRK-LIKE PROTEIN 4-RELATED"/>
    <property type="match status" value="1"/>
</dbReference>
<evidence type="ECO:0000256" key="3">
    <source>
        <dbReference type="ARBA" id="ARBA00022614"/>
    </source>
</evidence>
<dbReference type="SUPFAM" id="SSF52058">
    <property type="entry name" value="L domain-like"/>
    <property type="match status" value="1"/>
</dbReference>
<comment type="similarity">
    <text evidence="2">Belongs to the SLITRK family.</text>
</comment>
<keyword evidence="6" id="KW-0677">Repeat</keyword>
<feature type="domain" description="LRRNT" evidence="11">
    <location>
        <begin position="54"/>
        <end position="87"/>
    </location>
</feature>
<dbReference type="InterPro" id="IPR032675">
    <property type="entry name" value="LRR_dom_sf"/>
</dbReference>
<dbReference type="AlphaFoldDB" id="A0A9Q1GWI4"/>
<dbReference type="EMBL" id="JAIZAY010000015">
    <property type="protein sequence ID" value="KAJ8028062.1"/>
    <property type="molecule type" value="Genomic_DNA"/>
</dbReference>
<dbReference type="Pfam" id="PF13855">
    <property type="entry name" value="LRR_8"/>
    <property type="match status" value="2"/>
</dbReference>
<sequence length="636" mass="71012">MSSVKNQVRMPRTEHRAPLGKCISAIVDIKGHVKMNELITVVALATAVYVVTASCPRQCRCLHGNEVECSSSGLIRVPVGIPDDTERLSLDGNNIPVVYAEDFRLLTNLKILTLSNSHLGDIEDGSFEALRKLQELNLNMNVLRIIRPSILQGLESLKILRIDQNQALRMAPCTLSSIPSIESINADITRIHFNDSLFLNSSCGGSPLNETSAISDDCFVPLPSLKHLRLERADASQINYRVMSLMPNLVSLNLQNTAIQSIGDRTFRRNRFLTTLFLAENLLRHVGNATFVGLKRLQVLVLTSNHGLQIHPNTFLATRKLKTLYLDKIGLTDLSINFISFQQLTNLILSENELMYISPGTLSGVGSIRICLGNNPWHCDCNLVWLYEWLKQFSLGNLLDCQPPICRTPARLAGSPLLSLSRDAFQCINETITEGPDRETSTPFYPRFVPWHFNNVSRQTTEGGDIWVPFTYQTNPSQNVKYSSESTNSDSPVTRGARTFVEKTSTTPYRIDTTLEKETKESDLPNKSNRTKGIEASGDGPINITQSPMKTVTYEIPNLRPATGYHEVGSNSPDDGISVIILCTEVGVTCLIMLGILWLVFAIRRANQRKRDRLRGFSEYGSALQTVSPLRYFQER</sequence>
<dbReference type="PANTHER" id="PTHR45773:SF10">
    <property type="match status" value="1"/>
</dbReference>
<dbReference type="GO" id="GO:0007409">
    <property type="term" value="P:axonogenesis"/>
    <property type="evidence" value="ECO:0007669"/>
    <property type="project" value="TreeGrafter"/>
</dbReference>
<evidence type="ECO:0000313" key="13">
    <source>
        <dbReference type="EMBL" id="KAJ8028062.1"/>
    </source>
</evidence>
<protein>
    <submittedName>
        <fullName evidence="13">TLR4 interactor with leucine rich repeats</fullName>
    </submittedName>
</protein>
<comment type="subcellular location">
    <subcellularLocation>
        <location evidence="1">Membrane</location>
        <topology evidence="1">Single-pass type I membrane protein</topology>
    </subcellularLocation>
</comment>
<evidence type="ECO:0000256" key="10">
    <source>
        <dbReference type="SAM" id="Phobius"/>
    </source>
</evidence>
<dbReference type="SMART" id="SM00082">
    <property type="entry name" value="LRRCT"/>
    <property type="match status" value="1"/>
</dbReference>
<dbReference type="GO" id="GO:0051965">
    <property type="term" value="P:positive regulation of synapse assembly"/>
    <property type="evidence" value="ECO:0007669"/>
    <property type="project" value="TreeGrafter"/>
</dbReference>
<feature type="transmembrane region" description="Helical" evidence="10">
    <location>
        <begin position="579"/>
        <end position="603"/>
    </location>
</feature>
<dbReference type="InterPro" id="IPR000372">
    <property type="entry name" value="LRRNT"/>
</dbReference>
<evidence type="ECO:0000259" key="11">
    <source>
        <dbReference type="SMART" id="SM00013"/>
    </source>
</evidence>
<dbReference type="InterPro" id="IPR000483">
    <property type="entry name" value="Cys-rich_flank_reg_C"/>
</dbReference>
<reference evidence="13" key="1">
    <citation type="submission" date="2021-10" db="EMBL/GenBank/DDBJ databases">
        <title>Tropical sea cucumber genome reveals ecological adaptation and Cuvierian tubules defense mechanism.</title>
        <authorList>
            <person name="Chen T."/>
        </authorList>
    </citation>
    <scope>NUCLEOTIDE SEQUENCE</scope>
    <source>
        <strain evidence="13">Nanhai2018</strain>
        <tissue evidence="13">Muscle</tissue>
    </source>
</reference>
<keyword evidence="8 10" id="KW-0472">Membrane</keyword>
<keyword evidence="4 10" id="KW-0812">Transmembrane</keyword>
<dbReference type="SMART" id="SM00013">
    <property type="entry name" value="LRRNT"/>
    <property type="match status" value="1"/>
</dbReference>
<keyword evidence="7 10" id="KW-1133">Transmembrane helix</keyword>
<keyword evidence="14" id="KW-1185">Reference proteome</keyword>
<feature type="domain" description="LRRCT" evidence="12">
    <location>
        <begin position="375"/>
        <end position="428"/>
    </location>
</feature>
<evidence type="ECO:0000256" key="5">
    <source>
        <dbReference type="ARBA" id="ARBA00022729"/>
    </source>
</evidence>
<evidence type="ECO:0000256" key="8">
    <source>
        <dbReference type="ARBA" id="ARBA00023136"/>
    </source>
</evidence>
<evidence type="ECO:0000256" key="7">
    <source>
        <dbReference type="ARBA" id="ARBA00022989"/>
    </source>
</evidence>
<dbReference type="FunFam" id="3.80.10.10:FF:000082">
    <property type="entry name" value="Leucine-rich repeat-containing 24"/>
    <property type="match status" value="1"/>
</dbReference>
<keyword evidence="5" id="KW-0732">Signal</keyword>
<evidence type="ECO:0000259" key="12">
    <source>
        <dbReference type="SMART" id="SM00082"/>
    </source>
</evidence>
<organism evidence="13 14">
    <name type="scientific">Holothuria leucospilota</name>
    <name type="common">Black long sea cucumber</name>
    <name type="synonym">Mertensiothuria leucospilota</name>
    <dbReference type="NCBI Taxonomy" id="206669"/>
    <lineage>
        <taxon>Eukaryota</taxon>
        <taxon>Metazoa</taxon>
        <taxon>Echinodermata</taxon>
        <taxon>Eleutherozoa</taxon>
        <taxon>Echinozoa</taxon>
        <taxon>Holothuroidea</taxon>
        <taxon>Aspidochirotacea</taxon>
        <taxon>Aspidochirotida</taxon>
        <taxon>Holothuriidae</taxon>
        <taxon>Holothuria</taxon>
    </lineage>
</organism>
<keyword evidence="3" id="KW-0433">Leucine-rich repeat</keyword>
<dbReference type="GO" id="GO:0016020">
    <property type="term" value="C:membrane"/>
    <property type="evidence" value="ECO:0007669"/>
    <property type="project" value="UniProtKB-SubCell"/>
</dbReference>
<dbReference type="SMART" id="SM00369">
    <property type="entry name" value="LRR_TYP"/>
    <property type="match status" value="6"/>
</dbReference>